<proteinExistence type="predicted"/>
<feature type="non-terminal residue" evidence="2">
    <location>
        <position position="427"/>
    </location>
</feature>
<dbReference type="EMBL" id="JAACNO010002953">
    <property type="protein sequence ID" value="KAF4129514.1"/>
    <property type="molecule type" value="Genomic_DNA"/>
</dbReference>
<reference evidence="2" key="1">
    <citation type="submission" date="2020-03" db="EMBL/GenBank/DDBJ databases">
        <title>Hybrid Assembly of Korean Phytophthora infestans isolates.</title>
        <authorList>
            <person name="Prokchorchik M."/>
            <person name="Lee Y."/>
            <person name="Seo J."/>
            <person name="Cho J.-H."/>
            <person name="Park Y.-E."/>
            <person name="Jang D.-C."/>
            <person name="Im J.-S."/>
            <person name="Choi J.-G."/>
            <person name="Park H.-J."/>
            <person name="Lee G.-B."/>
            <person name="Lee Y.-G."/>
            <person name="Hong S.-Y."/>
            <person name="Cho K."/>
            <person name="Sohn K.H."/>
        </authorList>
    </citation>
    <scope>NUCLEOTIDE SEQUENCE</scope>
    <source>
        <strain evidence="2">KR_2_A2</strain>
    </source>
</reference>
<dbReference type="AlphaFoldDB" id="A0A8S9TSK6"/>
<organism evidence="2 3">
    <name type="scientific">Phytophthora infestans</name>
    <name type="common">Potato late blight agent</name>
    <name type="synonym">Botrytis infestans</name>
    <dbReference type="NCBI Taxonomy" id="4787"/>
    <lineage>
        <taxon>Eukaryota</taxon>
        <taxon>Sar</taxon>
        <taxon>Stramenopiles</taxon>
        <taxon>Oomycota</taxon>
        <taxon>Peronosporomycetes</taxon>
        <taxon>Peronosporales</taxon>
        <taxon>Peronosporaceae</taxon>
        <taxon>Phytophthora</taxon>
    </lineage>
</organism>
<evidence type="ECO:0000256" key="1">
    <source>
        <dbReference type="SAM" id="MobiDB-lite"/>
    </source>
</evidence>
<evidence type="ECO:0000313" key="3">
    <source>
        <dbReference type="Proteomes" id="UP000704712"/>
    </source>
</evidence>
<feature type="region of interest" description="Disordered" evidence="1">
    <location>
        <begin position="62"/>
        <end position="83"/>
    </location>
</feature>
<sequence length="427" mass="47530">MNEEYECGIEKGHVQVTNYKRTGICSHARRHPSSSSSSTSCVLCFTGEAAVTAQFNDAAWGAPEDSPAPSGHGSSSHSESSSQRSGSAVATITQALWAKTTVTYLVCSLHNAVLESLHTVKLSSGFFLELLLLLLQQGKLVLVVLGDPVTELILGHVLRLLLLFGNLLLDLHRHLRHLNSNVPLVGLDFQLQPLRSLDGLHLLSRDLAVLVNDLNSLFTVFRLTFNDHLQLVTLRGHDVHDLSVFRNRTGNLSRNFGYLHKCGATVTVRDHQLFPIRILHGFNLLGRVATFFIQDLDGLLTIFDLTDNYHLLVFSISSNHINSLHDRHRLLFSVRVGSRYRFRKINSDVALASRDLDLLLAARSLLHTDLGRRRLAVLVHNLDGLLAVLRFALNDHLLRLAGRRHNVHHLRGLPGLLGLAHNLSRHL</sequence>
<gene>
    <name evidence="2" type="ORF">GN958_ATG21309</name>
</gene>
<feature type="compositionally biased region" description="Low complexity" evidence="1">
    <location>
        <begin position="67"/>
        <end position="83"/>
    </location>
</feature>
<evidence type="ECO:0000313" key="2">
    <source>
        <dbReference type="EMBL" id="KAF4129514.1"/>
    </source>
</evidence>
<dbReference type="Proteomes" id="UP000704712">
    <property type="component" value="Unassembled WGS sequence"/>
</dbReference>
<accession>A0A8S9TSK6</accession>
<comment type="caution">
    <text evidence="2">The sequence shown here is derived from an EMBL/GenBank/DDBJ whole genome shotgun (WGS) entry which is preliminary data.</text>
</comment>
<name>A0A8S9TSK6_PHYIN</name>
<protein>
    <submittedName>
        <fullName evidence="2">Uncharacterized protein</fullName>
    </submittedName>
</protein>